<dbReference type="CDD" id="cd03357">
    <property type="entry name" value="LbH_MAT_GAT"/>
    <property type="match status" value="1"/>
</dbReference>
<sequence>MTEKEKMIAGQPYIANDPELAEERKRCKQLLKKLNIDEFVVDEATDDILAELIPNAGKNLYIEPPFHADYGYNIVTGDNVYFNVSCVVLDVCKVTIGNNVFFAPAVQVYTATHPLDAVLRRSQESGKPVTIGNDCWIGGGAIICPGVTIGNRCVIGAGAVVTKDIPDDSLAVGNPATIIRKLEHSDEN</sequence>
<gene>
    <name evidence="4" type="ORF">FPZ42_07980</name>
</gene>
<comment type="caution">
    <text evidence="4">The sequence shown here is derived from an EMBL/GenBank/DDBJ whole genome shotgun (WGS) entry which is preliminary data.</text>
</comment>
<evidence type="ECO:0000313" key="5">
    <source>
        <dbReference type="Proteomes" id="UP000318010"/>
    </source>
</evidence>
<dbReference type="FunFam" id="2.160.10.10:FF:000008">
    <property type="entry name" value="Maltose O-acetyltransferase"/>
    <property type="match status" value="1"/>
</dbReference>
<dbReference type="AlphaFoldDB" id="A0A563U6L5"/>
<evidence type="ECO:0000259" key="3">
    <source>
        <dbReference type="SMART" id="SM01266"/>
    </source>
</evidence>
<dbReference type="OrthoDB" id="9812571at2"/>
<dbReference type="InterPro" id="IPR001451">
    <property type="entry name" value="Hexapep"/>
</dbReference>
<accession>A0A563U6L5</accession>
<dbReference type="InterPro" id="IPR024688">
    <property type="entry name" value="Mac_dom"/>
</dbReference>
<dbReference type="Pfam" id="PF00132">
    <property type="entry name" value="Hexapep"/>
    <property type="match status" value="1"/>
</dbReference>
<evidence type="ECO:0000256" key="1">
    <source>
        <dbReference type="ARBA" id="ARBA00007274"/>
    </source>
</evidence>
<name>A0A563U6L5_9SPHI</name>
<dbReference type="GO" id="GO:0016413">
    <property type="term" value="F:O-acetyltransferase activity"/>
    <property type="evidence" value="ECO:0007669"/>
    <property type="project" value="UniProtKB-ARBA"/>
</dbReference>
<dbReference type="SMART" id="SM01266">
    <property type="entry name" value="Mac"/>
    <property type="match status" value="1"/>
</dbReference>
<evidence type="ECO:0000313" key="4">
    <source>
        <dbReference type="EMBL" id="TWR26964.1"/>
    </source>
</evidence>
<comment type="similarity">
    <text evidence="1">Belongs to the transferase hexapeptide repeat family.</text>
</comment>
<dbReference type="SUPFAM" id="SSF51161">
    <property type="entry name" value="Trimeric LpxA-like enzymes"/>
    <property type="match status" value="1"/>
</dbReference>
<protein>
    <submittedName>
        <fullName evidence="4">Sugar O-acetyltransferase</fullName>
    </submittedName>
</protein>
<dbReference type="PANTHER" id="PTHR23416">
    <property type="entry name" value="SIALIC ACID SYNTHASE-RELATED"/>
    <property type="match status" value="1"/>
</dbReference>
<dbReference type="InterPro" id="IPR051159">
    <property type="entry name" value="Hexapeptide_acetyltransf"/>
</dbReference>
<dbReference type="RefSeq" id="WP_146270122.1">
    <property type="nucleotide sequence ID" value="NZ_VOEI01000002.1"/>
</dbReference>
<dbReference type="InterPro" id="IPR011004">
    <property type="entry name" value="Trimer_LpxA-like_sf"/>
</dbReference>
<keyword evidence="2 4" id="KW-0808">Transferase</keyword>
<reference evidence="4 5" key="1">
    <citation type="submission" date="2019-07" db="EMBL/GenBank/DDBJ databases">
        <authorList>
            <person name="Kim J."/>
        </authorList>
    </citation>
    <scope>NUCLEOTIDE SEQUENCE [LARGE SCALE GENOMIC DNA]</scope>
    <source>
        <strain evidence="4 5">MJ1a</strain>
    </source>
</reference>
<organism evidence="4 5">
    <name type="scientific">Mucilaginibacter achroorhodeus</name>
    <dbReference type="NCBI Taxonomy" id="2599294"/>
    <lineage>
        <taxon>Bacteria</taxon>
        <taxon>Pseudomonadati</taxon>
        <taxon>Bacteroidota</taxon>
        <taxon>Sphingobacteriia</taxon>
        <taxon>Sphingobacteriales</taxon>
        <taxon>Sphingobacteriaceae</taxon>
        <taxon>Mucilaginibacter</taxon>
    </lineage>
</organism>
<keyword evidence="5" id="KW-1185">Reference proteome</keyword>
<dbReference type="Pfam" id="PF12464">
    <property type="entry name" value="Mac"/>
    <property type="match status" value="1"/>
</dbReference>
<feature type="domain" description="Maltose/galactoside acetyltransferase" evidence="3">
    <location>
        <begin position="4"/>
        <end position="58"/>
    </location>
</feature>
<dbReference type="PANTHER" id="PTHR23416:SF23">
    <property type="entry name" value="ACETYLTRANSFERASE C18B11.09C-RELATED"/>
    <property type="match status" value="1"/>
</dbReference>
<dbReference type="Proteomes" id="UP000318010">
    <property type="component" value="Unassembled WGS sequence"/>
</dbReference>
<dbReference type="EMBL" id="VOEI01000002">
    <property type="protein sequence ID" value="TWR26964.1"/>
    <property type="molecule type" value="Genomic_DNA"/>
</dbReference>
<dbReference type="Gene3D" id="2.160.10.10">
    <property type="entry name" value="Hexapeptide repeat proteins"/>
    <property type="match status" value="1"/>
</dbReference>
<proteinExistence type="inferred from homology"/>
<evidence type="ECO:0000256" key="2">
    <source>
        <dbReference type="ARBA" id="ARBA00022679"/>
    </source>
</evidence>